<reference evidence="1" key="1">
    <citation type="submission" date="2022-04" db="EMBL/GenBank/DDBJ databases">
        <title>Genome of the entomopathogenic fungus Entomophthora muscae.</title>
        <authorList>
            <person name="Elya C."/>
            <person name="Lovett B.R."/>
            <person name="Lee E."/>
            <person name="Macias A.M."/>
            <person name="Hajek A.E."/>
            <person name="De Bivort B.L."/>
            <person name="Kasson M.T."/>
            <person name="De Fine Licht H.H."/>
            <person name="Stajich J.E."/>
        </authorList>
    </citation>
    <scope>NUCLEOTIDE SEQUENCE</scope>
    <source>
        <strain evidence="1">Berkeley</strain>
    </source>
</reference>
<accession>A0ACC2RPS8</accession>
<proteinExistence type="predicted"/>
<dbReference type="Proteomes" id="UP001165960">
    <property type="component" value="Unassembled WGS sequence"/>
</dbReference>
<name>A0ACC2RPS8_9FUNG</name>
<sequence length="640" mass="73078">MFTASFRILIKRIKYSTSALLKVDISNLEKSVLPSIPTLIKNDFSLWRTAYPNGELGLNSICGLPICLQLSPDLFSLLDAHLELSDFDELSVIIPIFSLEQIWQRALFKPHYISLFKICLYFSNQHITLSPDLKYIADAKRSKISPAVEPQMNPINANLQPAYSLSHTPNTSDFFNLHAIEERFLTEIYLLRSRPYASTFGLPIRDSLISPLEHLLFEKVRASLDNLEALMVAPQFSLASIKNVLNPKIQSNNVKDATPKKALPLSKFELPIKKGNYSPEELTAFKKLTELNFSASEMSFFLPIRDTMGLFYLIKRLHQISKYSTGPWSPLESNVLGKAVAEFSRNLPQGTRRPYGFWDEVSKQVSSRSRKQCIEHFNRVLSPKLKKYAPFTLEEDSVILGLPKTITSSILAESLPGRTIAQVRARRQVICNPYPIRSDADINRCPAFKNEPLSSGITQKQIPNRYSEGLNKKRLGSGFSSDERIIFSRLFFYLGSISGLCLFFPGRTFKQLSWFSSTFFHPSFELSHKFSGYSLDKLFDLFLDYGFDWESIAKEFPEHISPKDCASRIKHFVRLDTTHSINSIIHNAVVIKFHQELALGHEMTPKTRDNYKIYAKRKSLLQTRLLSESQMLEIKKSLSI</sequence>
<evidence type="ECO:0000313" key="2">
    <source>
        <dbReference type="Proteomes" id="UP001165960"/>
    </source>
</evidence>
<keyword evidence="2" id="KW-1185">Reference proteome</keyword>
<evidence type="ECO:0000313" key="1">
    <source>
        <dbReference type="EMBL" id="KAJ9052087.1"/>
    </source>
</evidence>
<organism evidence="1 2">
    <name type="scientific">Entomophthora muscae</name>
    <dbReference type="NCBI Taxonomy" id="34485"/>
    <lineage>
        <taxon>Eukaryota</taxon>
        <taxon>Fungi</taxon>
        <taxon>Fungi incertae sedis</taxon>
        <taxon>Zoopagomycota</taxon>
        <taxon>Entomophthoromycotina</taxon>
        <taxon>Entomophthoromycetes</taxon>
        <taxon>Entomophthorales</taxon>
        <taxon>Entomophthoraceae</taxon>
        <taxon>Entomophthora</taxon>
    </lineage>
</organism>
<dbReference type="EMBL" id="QTSX02006809">
    <property type="protein sequence ID" value="KAJ9052087.1"/>
    <property type="molecule type" value="Genomic_DNA"/>
</dbReference>
<gene>
    <name evidence="1" type="ORF">DSO57_1037705</name>
</gene>
<protein>
    <submittedName>
        <fullName evidence="1">Uncharacterized protein</fullName>
    </submittedName>
</protein>
<comment type="caution">
    <text evidence="1">The sequence shown here is derived from an EMBL/GenBank/DDBJ whole genome shotgun (WGS) entry which is preliminary data.</text>
</comment>